<dbReference type="NCBIfam" id="NF011061">
    <property type="entry name" value="PRK14493.1"/>
    <property type="match status" value="1"/>
</dbReference>
<gene>
    <name evidence="2" type="ORF">C500_20086</name>
</gene>
<feature type="region of interest" description="Disordered" evidence="1">
    <location>
        <begin position="108"/>
        <end position="150"/>
    </location>
</feature>
<feature type="compositionally biased region" description="Basic and acidic residues" evidence="1">
    <location>
        <begin position="122"/>
        <end position="150"/>
    </location>
</feature>
<name>L9UGH5_NATMM</name>
<dbReference type="SUPFAM" id="SSF54690">
    <property type="entry name" value="Molybdopterin synthase subunit MoaE"/>
    <property type="match status" value="1"/>
</dbReference>
<dbReference type="InterPro" id="IPR003448">
    <property type="entry name" value="Mopterin_biosynth_MoaE"/>
</dbReference>
<dbReference type="CDD" id="cd00756">
    <property type="entry name" value="MoaE"/>
    <property type="match status" value="1"/>
</dbReference>
<comment type="caution">
    <text evidence="2">The sequence shown here is derived from an EMBL/GenBank/DDBJ whole genome shotgun (WGS) entry which is preliminary data.</text>
</comment>
<evidence type="ECO:0000256" key="1">
    <source>
        <dbReference type="SAM" id="MobiDB-lite"/>
    </source>
</evidence>
<evidence type="ECO:0000313" key="3">
    <source>
        <dbReference type="Proteomes" id="UP000011543"/>
    </source>
</evidence>
<dbReference type="Proteomes" id="UP000011543">
    <property type="component" value="Unassembled WGS sequence"/>
</dbReference>
<sequence>MSTMHVLGILDHGVDETTLNSVVDRAVDELSQAGRVGVVRYDATIADGTHETLTIGGDVTYGLGADGDWTATGTGLSVQDAVDQLAINCDYGVVVGVPSLQRRYPTLVVGGGDRSSDGSNNELRDANRGRNRDHDQGQGQSHDHDHGHDHEHIKNTLATINTATDLNTLDLTAALESTEPHRTLESLVAEVKQSPQAPRAGAIATFTGRVRQKDAEDDTPTEYLEFEKYEGVADERMAALESELEAREGVFAVELYHRTGVVEDGEDIVFVVVLAGHREEAFRTVEDGINRLKDEVPLFKKEVTLEDEFWVHERS</sequence>
<dbReference type="AlphaFoldDB" id="L9UGH5"/>
<proteinExistence type="predicted"/>
<dbReference type="InterPro" id="IPR036563">
    <property type="entry name" value="MoaE_sf"/>
</dbReference>
<dbReference type="PATRIC" id="fig|547559.17.peg.3966"/>
<dbReference type="PANTHER" id="PTHR23404">
    <property type="entry name" value="MOLYBDOPTERIN SYNTHASE RELATED"/>
    <property type="match status" value="1"/>
</dbReference>
<dbReference type="Gene3D" id="3.90.1170.40">
    <property type="entry name" value="Molybdopterin biosynthesis MoaE subunit"/>
    <property type="match status" value="1"/>
</dbReference>
<evidence type="ECO:0000313" key="2">
    <source>
        <dbReference type="EMBL" id="ELY23323.1"/>
    </source>
</evidence>
<dbReference type="Pfam" id="PF02391">
    <property type="entry name" value="MoaE"/>
    <property type="match status" value="1"/>
</dbReference>
<protein>
    <submittedName>
        <fullName evidence="2">Bifunctional molybdopterin-guanine dinucleotide biosynthesis protein MobB/MoaE</fullName>
    </submittedName>
</protein>
<reference evidence="2 3" key="1">
    <citation type="journal article" date="2014" name="PLoS Genet.">
        <title>Phylogenetically driven sequencing of extremely halophilic archaea reveals strategies for static and dynamic osmo-response.</title>
        <authorList>
            <person name="Becker E.A."/>
            <person name="Seitzer P.M."/>
            <person name="Tritt A."/>
            <person name="Larsen D."/>
            <person name="Krusor M."/>
            <person name="Yao A.I."/>
            <person name="Wu D."/>
            <person name="Madern D."/>
            <person name="Eisen J.A."/>
            <person name="Darling A.E."/>
            <person name="Facciotti M.T."/>
        </authorList>
    </citation>
    <scope>NUCLEOTIDE SEQUENCE [LARGE SCALE GENOMIC DNA]</scope>
    <source>
        <strain evidence="3">ATCC 43099 / DSM 3394 / CCM 3739 / CIP 104546 / IAM 13178 / JCM 8861 / NBRC 102185 / NCIMB 2190 / MS3</strain>
    </source>
</reference>
<accession>L9UGH5</accession>
<organism evidence="2 3">
    <name type="scientific">Natrialba magadii (strain ATCC 43099 / DSM 3394 / CCM 3739 / CIP 104546 / IAM 13178 / JCM 8861 / NBRC 102185 / NCIMB 2190 / MS3)</name>
    <name type="common">Natronobacterium magadii</name>
    <dbReference type="NCBI Taxonomy" id="547559"/>
    <lineage>
        <taxon>Archaea</taxon>
        <taxon>Methanobacteriati</taxon>
        <taxon>Methanobacteriota</taxon>
        <taxon>Stenosarchaea group</taxon>
        <taxon>Halobacteria</taxon>
        <taxon>Halobacteriales</taxon>
        <taxon>Natrialbaceae</taxon>
        <taxon>Natrialba</taxon>
    </lineage>
</organism>
<dbReference type="GO" id="GO:0006777">
    <property type="term" value="P:Mo-molybdopterin cofactor biosynthetic process"/>
    <property type="evidence" value="ECO:0007669"/>
    <property type="project" value="InterPro"/>
</dbReference>
<dbReference type="EMBL" id="AOHS01000062">
    <property type="protein sequence ID" value="ELY23323.1"/>
    <property type="molecule type" value="Genomic_DNA"/>
</dbReference>